<dbReference type="AlphaFoldDB" id="A0A4U1BME5"/>
<dbReference type="GO" id="GO:0008967">
    <property type="term" value="F:phosphoglycolate phosphatase activity"/>
    <property type="evidence" value="ECO:0007669"/>
    <property type="project" value="TreeGrafter"/>
</dbReference>
<dbReference type="OrthoDB" id="9782449at2"/>
<dbReference type="SUPFAM" id="SSF56784">
    <property type="entry name" value="HAD-like"/>
    <property type="match status" value="1"/>
</dbReference>
<dbReference type="InterPro" id="IPR023198">
    <property type="entry name" value="PGP-like_dom2"/>
</dbReference>
<sequence>MTDKLVIFDWDGTLMDSVARIVDCWQRAAAELELEHLSADTVKGVIGLSVEAAIDTLYPGLDATTADRFKDRYRDWYLNLSEVETPLFSDAESTLVGLQQRGFTLAVATGKGRQGLDRVLDASGLGHYFAATITPTEAASKPDPQMINQLRQRLGVEAQHTYMVGDAGFDLAMANNADVNGIGVSFGAASVEKLLEYRPIKVVDSLTDLLTVLD</sequence>
<reference evidence="1 2" key="1">
    <citation type="submission" date="2019-04" db="EMBL/GenBank/DDBJ databases">
        <authorList>
            <person name="Hwang J.C."/>
        </authorList>
    </citation>
    <scope>NUCLEOTIDE SEQUENCE [LARGE SCALE GENOMIC DNA]</scope>
    <source>
        <strain evidence="1 2">IMCC35002</strain>
    </source>
</reference>
<dbReference type="Proteomes" id="UP000305675">
    <property type="component" value="Unassembled WGS sequence"/>
</dbReference>
<dbReference type="Gene3D" id="1.10.150.240">
    <property type="entry name" value="Putative phosphatase, domain 2"/>
    <property type="match status" value="1"/>
</dbReference>
<dbReference type="InterPro" id="IPR023214">
    <property type="entry name" value="HAD_sf"/>
</dbReference>
<keyword evidence="1" id="KW-0378">Hydrolase</keyword>
<gene>
    <name evidence="1" type="ORF">FCL42_11780</name>
</gene>
<accession>A0A4U1BME5</accession>
<dbReference type="SFLD" id="SFLDG01135">
    <property type="entry name" value="C1.5.6:_HAD__Beta-PGM__Phospha"/>
    <property type="match status" value="1"/>
</dbReference>
<name>A0A4U1BME5_9GAMM</name>
<dbReference type="Gene3D" id="3.40.50.1000">
    <property type="entry name" value="HAD superfamily/HAD-like"/>
    <property type="match status" value="1"/>
</dbReference>
<dbReference type="GO" id="GO:0005829">
    <property type="term" value="C:cytosol"/>
    <property type="evidence" value="ECO:0007669"/>
    <property type="project" value="TreeGrafter"/>
</dbReference>
<evidence type="ECO:0000313" key="1">
    <source>
        <dbReference type="EMBL" id="TKB54484.1"/>
    </source>
</evidence>
<dbReference type="InterPro" id="IPR041492">
    <property type="entry name" value="HAD_2"/>
</dbReference>
<dbReference type="InterPro" id="IPR036412">
    <property type="entry name" value="HAD-like_sf"/>
</dbReference>
<dbReference type="InterPro" id="IPR050155">
    <property type="entry name" value="HAD-like_hydrolase_sf"/>
</dbReference>
<keyword evidence="2" id="KW-1185">Reference proteome</keyword>
<dbReference type="EMBL" id="SWCJ01000008">
    <property type="protein sequence ID" value="TKB54484.1"/>
    <property type="molecule type" value="Genomic_DNA"/>
</dbReference>
<proteinExistence type="predicted"/>
<evidence type="ECO:0000313" key="2">
    <source>
        <dbReference type="Proteomes" id="UP000305675"/>
    </source>
</evidence>
<dbReference type="Pfam" id="PF13419">
    <property type="entry name" value="HAD_2"/>
    <property type="match status" value="1"/>
</dbReference>
<dbReference type="RefSeq" id="WP_136863619.1">
    <property type="nucleotide sequence ID" value="NZ_SWCJ01000008.1"/>
</dbReference>
<dbReference type="SFLD" id="SFLDG01129">
    <property type="entry name" value="C1.5:_HAD__Beta-PGM__Phosphata"/>
    <property type="match status" value="1"/>
</dbReference>
<dbReference type="InterPro" id="IPR006439">
    <property type="entry name" value="HAD-SF_hydro_IA"/>
</dbReference>
<organism evidence="1 2">
    <name type="scientific">Ferrimonas aestuarii</name>
    <dbReference type="NCBI Taxonomy" id="2569539"/>
    <lineage>
        <taxon>Bacteria</taxon>
        <taxon>Pseudomonadati</taxon>
        <taxon>Pseudomonadota</taxon>
        <taxon>Gammaproteobacteria</taxon>
        <taxon>Alteromonadales</taxon>
        <taxon>Ferrimonadaceae</taxon>
        <taxon>Ferrimonas</taxon>
    </lineage>
</organism>
<comment type="caution">
    <text evidence="1">The sequence shown here is derived from an EMBL/GenBank/DDBJ whole genome shotgun (WGS) entry which is preliminary data.</text>
</comment>
<dbReference type="PANTHER" id="PTHR43434">
    <property type="entry name" value="PHOSPHOGLYCOLATE PHOSPHATASE"/>
    <property type="match status" value="1"/>
</dbReference>
<dbReference type="NCBIfam" id="TIGR01549">
    <property type="entry name" value="HAD-SF-IA-v1"/>
    <property type="match status" value="1"/>
</dbReference>
<dbReference type="PANTHER" id="PTHR43434:SF24">
    <property type="entry name" value="HYDROLASE-RELATED"/>
    <property type="match status" value="1"/>
</dbReference>
<dbReference type="GO" id="GO:0006281">
    <property type="term" value="P:DNA repair"/>
    <property type="evidence" value="ECO:0007669"/>
    <property type="project" value="TreeGrafter"/>
</dbReference>
<dbReference type="SFLD" id="SFLDS00003">
    <property type="entry name" value="Haloacid_Dehalogenase"/>
    <property type="match status" value="1"/>
</dbReference>
<protein>
    <submittedName>
        <fullName evidence="1">HAD family hydrolase</fullName>
    </submittedName>
</protein>